<dbReference type="Gene3D" id="6.10.250.3150">
    <property type="match status" value="1"/>
</dbReference>
<reference evidence="5" key="1">
    <citation type="submission" date="2014-12" db="EMBL/GenBank/DDBJ databases">
        <title>Complete genome sequence of a multi-drug resistant Klebsiella pneumoniae.</title>
        <authorList>
            <person name="Hua X."/>
            <person name="Chen Q."/>
            <person name="Li X."/>
            <person name="Feng Y."/>
            <person name="Ruan Z."/>
            <person name="Yu Y."/>
        </authorList>
    </citation>
    <scope>NUCLEOTIDE SEQUENCE [LARGE SCALE GENOMIC DNA]</scope>
    <source>
        <strain evidence="5">5.12</strain>
    </source>
</reference>
<dbReference type="InterPro" id="IPR016047">
    <property type="entry name" value="M23ase_b-sheet_dom"/>
</dbReference>
<dbReference type="CDD" id="cd12797">
    <property type="entry name" value="M23_peptidase"/>
    <property type="match status" value="1"/>
</dbReference>
<keyword evidence="2" id="KW-0812">Transmembrane</keyword>
<dbReference type="Proteomes" id="UP000219285">
    <property type="component" value="Chromosome"/>
</dbReference>
<evidence type="ECO:0000256" key="1">
    <source>
        <dbReference type="SAM" id="Coils"/>
    </source>
</evidence>
<dbReference type="InterPro" id="IPR011055">
    <property type="entry name" value="Dup_hybrid_motif"/>
</dbReference>
<dbReference type="KEGG" id="apel:CA267_006915"/>
<evidence type="ECO:0000313" key="4">
    <source>
        <dbReference type="EMBL" id="QJR80524.1"/>
    </source>
</evidence>
<keyword evidence="5" id="KW-1185">Reference proteome</keyword>
<feature type="coiled-coil region" evidence="1">
    <location>
        <begin position="203"/>
        <end position="293"/>
    </location>
</feature>
<dbReference type="PANTHER" id="PTHR21666:SF270">
    <property type="entry name" value="MUREIN HYDROLASE ACTIVATOR ENVC"/>
    <property type="match status" value="1"/>
</dbReference>
<keyword evidence="2" id="KW-1133">Transmembrane helix</keyword>
<dbReference type="GO" id="GO:0004222">
    <property type="term" value="F:metalloendopeptidase activity"/>
    <property type="evidence" value="ECO:0007669"/>
    <property type="project" value="TreeGrafter"/>
</dbReference>
<dbReference type="AlphaFoldDB" id="A0A6M4MBE2"/>
<dbReference type="Pfam" id="PF01551">
    <property type="entry name" value="Peptidase_M23"/>
    <property type="match status" value="1"/>
</dbReference>
<dbReference type="EMBL" id="CP052766">
    <property type="protein sequence ID" value="QJR80524.1"/>
    <property type="molecule type" value="Genomic_DNA"/>
</dbReference>
<gene>
    <name evidence="4" type="ORF">CA267_006915</name>
</gene>
<keyword evidence="1" id="KW-0175">Coiled coil</keyword>
<feature type="coiled-coil region" evidence="1">
    <location>
        <begin position="66"/>
        <end position="145"/>
    </location>
</feature>
<feature type="transmembrane region" description="Helical" evidence="2">
    <location>
        <begin position="43"/>
        <end position="63"/>
    </location>
</feature>
<evidence type="ECO:0000256" key="2">
    <source>
        <dbReference type="SAM" id="Phobius"/>
    </source>
</evidence>
<dbReference type="PANTHER" id="PTHR21666">
    <property type="entry name" value="PEPTIDASE-RELATED"/>
    <property type="match status" value="1"/>
</dbReference>
<dbReference type="Gene3D" id="2.70.70.10">
    <property type="entry name" value="Glucose Permease (Domain IIA)"/>
    <property type="match status" value="1"/>
</dbReference>
<organism evidence="4 5">
    <name type="scientific">Alteromonas pelagimontana</name>
    <dbReference type="NCBI Taxonomy" id="1858656"/>
    <lineage>
        <taxon>Bacteria</taxon>
        <taxon>Pseudomonadati</taxon>
        <taxon>Pseudomonadota</taxon>
        <taxon>Gammaproteobacteria</taxon>
        <taxon>Alteromonadales</taxon>
        <taxon>Alteromonadaceae</taxon>
        <taxon>Alteromonas/Salinimonas group</taxon>
        <taxon>Alteromonas</taxon>
    </lineage>
</organism>
<evidence type="ECO:0000259" key="3">
    <source>
        <dbReference type="Pfam" id="PF01551"/>
    </source>
</evidence>
<dbReference type="SUPFAM" id="SSF51261">
    <property type="entry name" value="Duplicated hybrid motif"/>
    <property type="match status" value="1"/>
</dbReference>
<feature type="domain" description="M23ase beta-sheet core" evidence="3">
    <location>
        <begin position="319"/>
        <end position="412"/>
    </location>
</feature>
<name>A0A6M4MBE2_9ALTE</name>
<sequence>MISQKKCLRTSVPRCTCWVCKNLLKWREFNCGSETVVTSKRSTILYTLQLLVVIGGWVALPWAQAQETQQEKLAELQAELKARQQALASNQASAEELQEVLKRSEVEIGKVASSLNQTQTSLANNRQEQKALEAEQTELKKAILQQQSLLASQLKSAFMAGHYDYAKMIFYQDEARSFERVLTYYQYVNKARQQEITRFRDNVSRLEAVNMQLANKAQELAALLEKQKSQQNVLIARQSDRRETLNKLTATIASDAAKVDELQANEKALMQAIEEARIAAEREKTELAGLATNKGKLLKPAEGKVRKLFGAKRQGQVRWKGIIIEGAEGAAVKAISRGRVLYADWLKGFGLVTIVDHGKGYMSVYGHNQALLKQAGDQVGSGETIALVGQSGGQSFPNLYFEIRHKGKALDPSSWLNI</sequence>
<dbReference type="OrthoDB" id="9784703at2"/>
<dbReference type="FunFam" id="2.70.70.10:FF:000003">
    <property type="entry name" value="Murein hydrolase activator EnvC"/>
    <property type="match status" value="1"/>
</dbReference>
<reference evidence="4 5" key="2">
    <citation type="submission" date="2020-04" db="EMBL/GenBank/DDBJ databases">
        <title>Complete genome sequence of Alteromonas pelagimontana 5.12T.</title>
        <authorList>
            <person name="Sinha R.K."/>
            <person name="Krishnan K.P."/>
            <person name="Kurian J.P."/>
        </authorList>
    </citation>
    <scope>NUCLEOTIDE SEQUENCE [LARGE SCALE GENOMIC DNA]</scope>
    <source>
        <strain evidence="4 5">5.12</strain>
    </source>
</reference>
<keyword evidence="2" id="KW-0472">Membrane</keyword>
<accession>A0A6M4MBE2</accession>
<evidence type="ECO:0000313" key="5">
    <source>
        <dbReference type="Proteomes" id="UP000219285"/>
    </source>
</evidence>
<dbReference type="InterPro" id="IPR050570">
    <property type="entry name" value="Cell_wall_metabolism_enzyme"/>
</dbReference>
<protein>
    <submittedName>
        <fullName evidence="4">Peptidoglycan DD-metalloendopeptidase family protein</fullName>
    </submittedName>
</protein>
<proteinExistence type="predicted"/>